<feature type="region of interest" description="Disordered" evidence="2">
    <location>
        <begin position="140"/>
        <end position="161"/>
    </location>
</feature>
<accession>A0AAU9ITK7</accession>
<reference evidence="3" key="1">
    <citation type="submission" date="2021-09" db="EMBL/GenBank/DDBJ databases">
        <authorList>
            <consortium name="AG Swart"/>
            <person name="Singh M."/>
            <person name="Singh A."/>
            <person name="Seah K."/>
            <person name="Emmerich C."/>
        </authorList>
    </citation>
    <scope>NUCLEOTIDE SEQUENCE</scope>
    <source>
        <strain evidence="3">ATCC30299</strain>
    </source>
</reference>
<feature type="compositionally biased region" description="Basic and acidic residues" evidence="2">
    <location>
        <begin position="148"/>
        <end position="161"/>
    </location>
</feature>
<proteinExistence type="predicted"/>
<dbReference type="AlphaFoldDB" id="A0AAU9ITK7"/>
<evidence type="ECO:0000256" key="1">
    <source>
        <dbReference type="SAM" id="Coils"/>
    </source>
</evidence>
<organism evidence="3 4">
    <name type="scientific">Blepharisma stoltei</name>
    <dbReference type="NCBI Taxonomy" id="1481888"/>
    <lineage>
        <taxon>Eukaryota</taxon>
        <taxon>Sar</taxon>
        <taxon>Alveolata</taxon>
        <taxon>Ciliophora</taxon>
        <taxon>Postciliodesmatophora</taxon>
        <taxon>Heterotrichea</taxon>
        <taxon>Heterotrichida</taxon>
        <taxon>Blepharismidae</taxon>
        <taxon>Blepharisma</taxon>
    </lineage>
</organism>
<protein>
    <submittedName>
        <fullName evidence="3">Uncharacterized protein</fullName>
    </submittedName>
</protein>
<dbReference type="EMBL" id="CAJZBQ010000017">
    <property type="protein sequence ID" value="CAG9317027.1"/>
    <property type="molecule type" value="Genomic_DNA"/>
</dbReference>
<keyword evidence="4" id="KW-1185">Reference proteome</keyword>
<evidence type="ECO:0000256" key="2">
    <source>
        <dbReference type="SAM" id="MobiDB-lite"/>
    </source>
</evidence>
<sequence length="218" mass="25719">MSRVNGGKLKMFAMNWTWVGEEKNSKNNRSKSMLALAEDKVKKLKREFEEIKDDDLIDDKKDIPLMKSDTSKLYESYMRKKIFERSMKRKGTLANLYGNKSEEKRKILRKYSSAWYLLPKNWKGQTLNGNEEGSKTERRFANENWNTQDRDTDQNSGSDFHERYRTAQTQIEKLETAKNYAKYLIAHKLQLPNYLKPVCQKYQLGSQNEKLPALSNVR</sequence>
<feature type="coiled-coil region" evidence="1">
    <location>
        <begin position="27"/>
        <end position="54"/>
    </location>
</feature>
<evidence type="ECO:0000313" key="3">
    <source>
        <dbReference type="EMBL" id="CAG9317027.1"/>
    </source>
</evidence>
<comment type="caution">
    <text evidence="3">The sequence shown here is derived from an EMBL/GenBank/DDBJ whole genome shotgun (WGS) entry which is preliminary data.</text>
</comment>
<gene>
    <name evidence="3" type="ORF">BSTOLATCC_MIC17653</name>
</gene>
<dbReference type="Proteomes" id="UP001162131">
    <property type="component" value="Unassembled WGS sequence"/>
</dbReference>
<keyword evidence="1" id="KW-0175">Coiled coil</keyword>
<evidence type="ECO:0000313" key="4">
    <source>
        <dbReference type="Proteomes" id="UP001162131"/>
    </source>
</evidence>
<name>A0AAU9ITK7_9CILI</name>